<gene>
    <name evidence="1" type="ORF">UT63_C0078G0001</name>
</gene>
<sequence>MDDVKEYKGYNGSIILTSTGVIIKRGAKGFLLGGGMLRGDKTIPYRAIVAVL</sequence>
<dbReference type="AlphaFoldDB" id="A0A0G0Q1K9"/>
<accession>A0A0G0Q1K9</accession>
<protein>
    <submittedName>
        <fullName evidence="1">Uncharacterized protein</fullName>
    </submittedName>
</protein>
<comment type="caution">
    <text evidence="1">The sequence shown here is derived from an EMBL/GenBank/DDBJ whole genome shotgun (WGS) entry which is preliminary data.</text>
</comment>
<dbReference type="EMBL" id="LBXN01000078">
    <property type="protein sequence ID" value="KKR31221.1"/>
    <property type="molecule type" value="Genomic_DNA"/>
</dbReference>
<name>A0A0G0Q1K9_9BACT</name>
<reference evidence="1 2" key="1">
    <citation type="journal article" date="2015" name="Nature">
        <title>rRNA introns, odd ribosomes, and small enigmatic genomes across a large radiation of phyla.</title>
        <authorList>
            <person name="Brown C.T."/>
            <person name="Hug L.A."/>
            <person name="Thomas B.C."/>
            <person name="Sharon I."/>
            <person name="Castelle C.J."/>
            <person name="Singh A."/>
            <person name="Wilkins M.J."/>
            <person name="Williams K.H."/>
            <person name="Banfield J.F."/>
        </authorList>
    </citation>
    <scope>NUCLEOTIDE SEQUENCE [LARGE SCALE GENOMIC DNA]</scope>
</reference>
<proteinExistence type="predicted"/>
<dbReference type="Proteomes" id="UP000034539">
    <property type="component" value="Unassembled WGS sequence"/>
</dbReference>
<evidence type="ECO:0000313" key="2">
    <source>
        <dbReference type="Proteomes" id="UP000034539"/>
    </source>
</evidence>
<evidence type="ECO:0000313" key="1">
    <source>
        <dbReference type="EMBL" id="KKR31221.1"/>
    </source>
</evidence>
<organism evidence="1 2">
    <name type="scientific">Candidatus Gottesmanbacteria bacterium GW2011_GWC2_39_8</name>
    <dbReference type="NCBI Taxonomy" id="1618450"/>
    <lineage>
        <taxon>Bacteria</taxon>
        <taxon>Candidatus Gottesmaniibacteriota</taxon>
    </lineage>
</organism>